<feature type="region of interest" description="Disordered" evidence="3">
    <location>
        <begin position="310"/>
        <end position="344"/>
    </location>
</feature>
<feature type="region of interest" description="Disordered" evidence="3">
    <location>
        <begin position="1"/>
        <end position="57"/>
    </location>
</feature>
<feature type="region of interest" description="Disordered" evidence="3">
    <location>
        <begin position="89"/>
        <end position="180"/>
    </location>
</feature>
<organism evidence="4 5">
    <name type="scientific">Bimuria novae-zelandiae CBS 107.79</name>
    <dbReference type="NCBI Taxonomy" id="1447943"/>
    <lineage>
        <taxon>Eukaryota</taxon>
        <taxon>Fungi</taxon>
        <taxon>Dikarya</taxon>
        <taxon>Ascomycota</taxon>
        <taxon>Pezizomycotina</taxon>
        <taxon>Dothideomycetes</taxon>
        <taxon>Pleosporomycetidae</taxon>
        <taxon>Pleosporales</taxon>
        <taxon>Massarineae</taxon>
        <taxon>Didymosphaeriaceae</taxon>
        <taxon>Bimuria</taxon>
    </lineage>
</organism>
<proteinExistence type="predicted"/>
<feature type="compositionally biased region" description="Polar residues" evidence="3">
    <location>
        <begin position="547"/>
        <end position="572"/>
    </location>
</feature>
<keyword evidence="2" id="KW-0813">Transport</keyword>
<feature type="compositionally biased region" description="Polar residues" evidence="3">
    <location>
        <begin position="36"/>
        <end position="48"/>
    </location>
</feature>
<feature type="compositionally biased region" description="Polar residues" evidence="3">
    <location>
        <begin position="430"/>
        <end position="440"/>
    </location>
</feature>
<dbReference type="Proteomes" id="UP000800036">
    <property type="component" value="Unassembled WGS sequence"/>
</dbReference>
<keyword evidence="2" id="KW-0539">Nucleus</keyword>
<dbReference type="EMBL" id="ML976794">
    <property type="protein sequence ID" value="KAF1964303.1"/>
    <property type="molecule type" value="Genomic_DNA"/>
</dbReference>
<evidence type="ECO:0000313" key="4">
    <source>
        <dbReference type="EMBL" id="KAF1964303.1"/>
    </source>
</evidence>
<feature type="compositionally biased region" description="Polar residues" evidence="3">
    <location>
        <begin position="514"/>
        <end position="532"/>
    </location>
</feature>
<keyword evidence="5" id="KW-1185">Reference proteome</keyword>
<dbReference type="GO" id="GO:0005643">
    <property type="term" value="C:nuclear pore"/>
    <property type="evidence" value="ECO:0007669"/>
    <property type="project" value="UniProtKB-SubCell"/>
</dbReference>
<reference evidence="4" key="1">
    <citation type="journal article" date="2020" name="Stud. Mycol.">
        <title>101 Dothideomycetes genomes: a test case for predicting lifestyles and emergence of pathogens.</title>
        <authorList>
            <person name="Haridas S."/>
            <person name="Albert R."/>
            <person name="Binder M."/>
            <person name="Bloem J."/>
            <person name="Labutti K."/>
            <person name="Salamov A."/>
            <person name="Andreopoulos B."/>
            <person name="Baker S."/>
            <person name="Barry K."/>
            <person name="Bills G."/>
            <person name="Bluhm B."/>
            <person name="Cannon C."/>
            <person name="Castanera R."/>
            <person name="Culley D."/>
            <person name="Daum C."/>
            <person name="Ezra D."/>
            <person name="Gonzalez J."/>
            <person name="Henrissat B."/>
            <person name="Kuo A."/>
            <person name="Liang C."/>
            <person name="Lipzen A."/>
            <person name="Lutzoni F."/>
            <person name="Magnuson J."/>
            <person name="Mondo S."/>
            <person name="Nolan M."/>
            <person name="Ohm R."/>
            <person name="Pangilinan J."/>
            <person name="Park H.-J."/>
            <person name="Ramirez L."/>
            <person name="Alfaro M."/>
            <person name="Sun H."/>
            <person name="Tritt A."/>
            <person name="Yoshinaga Y."/>
            <person name="Zwiers L.-H."/>
            <person name="Turgeon B."/>
            <person name="Goodwin S."/>
            <person name="Spatafora J."/>
            <person name="Crous P."/>
            <person name="Grigoriev I."/>
        </authorList>
    </citation>
    <scope>NUCLEOTIDE SEQUENCE</scope>
    <source>
        <strain evidence="4">CBS 107.79</strain>
    </source>
</reference>
<evidence type="ECO:0000256" key="2">
    <source>
        <dbReference type="ARBA" id="ARBA00023132"/>
    </source>
</evidence>
<keyword evidence="2" id="KW-0653">Protein transport</keyword>
<evidence type="ECO:0000313" key="5">
    <source>
        <dbReference type="Proteomes" id="UP000800036"/>
    </source>
</evidence>
<dbReference type="AlphaFoldDB" id="A0A6A5UGH3"/>
<gene>
    <name evidence="4" type="ORF">BU23DRAFT_562059</name>
</gene>
<evidence type="ECO:0000256" key="3">
    <source>
        <dbReference type="SAM" id="MobiDB-lite"/>
    </source>
</evidence>
<evidence type="ECO:0000256" key="1">
    <source>
        <dbReference type="ARBA" id="ARBA00004567"/>
    </source>
</evidence>
<dbReference type="Pfam" id="PF13634">
    <property type="entry name" value="Nucleoporin_FG"/>
    <property type="match status" value="2"/>
</dbReference>
<protein>
    <submittedName>
        <fullName evidence="4">Uncharacterized protein</fullName>
    </submittedName>
</protein>
<comment type="subcellular location">
    <subcellularLocation>
        <location evidence="1">Nucleus</location>
        <location evidence="1">Nuclear pore complex</location>
    </subcellularLocation>
</comment>
<feature type="compositionally biased region" description="Polar residues" evidence="3">
    <location>
        <begin position="493"/>
        <end position="506"/>
    </location>
</feature>
<sequence length="705" mass="71964">MISDRNVKFSRSIGPQLRDQPPLSDDNPSVDGGTHEQPSASQPEQNMPSADYLPLSGQQLARDTLDEVRSMGKDTHEIKELMVAALSAQEKKTEGTLPTASARGATTKVKSRISFGNSIKYPASGPTAQNAGKNPFSFRSLNSESRGEPKSFSFGPATTADAAQPSSSKAPPDAPFAYGSNSPVMSASRWAQDLAMKDQHFAKVEGELRNLIGMQKPKAVEDLKAKDDEIAELGEALGKAAKDLGAKDGEIAKLTKSLADAKKEVGRLGTELEQAKKIPGADASEEEVKTFIRSNPVVLSFLRSSLENQKKQLREAAESKASPAGIDQSGSQVPSASGGGLFGAAHASSASGGGLFGAAHASSASGGGLFGAAHAASAPGGGLFGASSRPSGQQNASLFTDQGSNAPAKPSLFGAARSTQSPSLFGGLGQPSTNDMQSSAGLFGGLDLSQRPQGESAGGPTGGLFGGGRAPGRISGAPRSPSPGSVFGASHARSLSSNFYASQAPSSGGVFGATQPSWNGLTPQPQTGTSIGTPRPPNFGGTVFSPGATSTGFGASQPSPTGSLFGTFSPPSAQNPPRGPTPFRAPRTSPPLQPALFNQPSFGPASAPNLVHFAREHFPPGHRSAVSHNEDENEDDNSEASYRTAFPLSNSAARIGGVFGMPGAFGEPVSAFGVGYGDAGPAGSAWHPITMGCPCAMCVEIFGSP</sequence>
<keyword evidence="2" id="KW-0811">Translocation</keyword>
<feature type="region of interest" description="Disordered" evidence="3">
    <location>
        <begin position="619"/>
        <end position="641"/>
    </location>
</feature>
<feature type="compositionally biased region" description="Gly residues" evidence="3">
    <location>
        <begin position="456"/>
        <end position="470"/>
    </location>
</feature>
<keyword evidence="2" id="KW-0509">mRNA transport</keyword>
<feature type="region of interest" description="Disordered" evidence="3">
    <location>
        <begin position="380"/>
        <end position="589"/>
    </location>
</feature>
<feature type="compositionally biased region" description="Polar residues" evidence="3">
    <location>
        <begin position="126"/>
        <end position="144"/>
    </location>
</feature>
<keyword evidence="2" id="KW-0906">Nuclear pore complex</keyword>
<accession>A0A6A5UGH3</accession>
<name>A0A6A5UGH3_9PLEO</name>
<feature type="compositionally biased region" description="Polar residues" evidence="3">
    <location>
        <begin position="388"/>
        <end position="405"/>
    </location>
</feature>
<dbReference type="InterPro" id="IPR025574">
    <property type="entry name" value="Nucleoporin_FG_rpt"/>
</dbReference>